<reference evidence="1 2" key="1">
    <citation type="submission" date="2017-03" db="EMBL/GenBank/DDBJ databases">
        <authorList>
            <person name="Afonso C.L."/>
            <person name="Miller P.J."/>
            <person name="Scott M.A."/>
            <person name="Spackman E."/>
            <person name="Goraichik I."/>
            <person name="Dimitrov K.M."/>
            <person name="Suarez D.L."/>
            <person name="Swayne D.E."/>
        </authorList>
    </citation>
    <scope>NUCLEOTIDE SEQUENCE [LARGE SCALE GENOMIC DNA]</scope>
    <source>
        <strain evidence="1 2">CECT 7023</strain>
    </source>
</reference>
<protein>
    <submittedName>
        <fullName evidence="1">Uncharacterized protein</fullName>
    </submittedName>
</protein>
<dbReference type="Proteomes" id="UP000193900">
    <property type="component" value="Unassembled WGS sequence"/>
</dbReference>
<dbReference type="AlphaFoldDB" id="A0A1Y5U0K6"/>
<organism evidence="1 2">
    <name type="scientific">Roseisalinus antarcticus</name>
    <dbReference type="NCBI Taxonomy" id="254357"/>
    <lineage>
        <taxon>Bacteria</taxon>
        <taxon>Pseudomonadati</taxon>
        <taxon>Pseudomonadota</taxon>
        <taxon>Alphaproteobacteria</taxon>
        <taxon>Rhodobacterales</taxon>
        <taxon>Roseobacteraceae</taxon>
        <taxon>Roseisalinus</taxon>
    </lineage>
</organism>
<keyword evidence="2" id="KW-1185">Reference proteome</keyword>
<proteinExistence type="predicted"/>
<evidence type="ECO:0000313" key="2">
    <source>
        <dbReference type="Proteomes" id="UP000193900"/>
    </source>
</evidence>
<name>A0A1Y5U0K6_9RHOB</name>
<sequence length="38" mass="4648">MDKSTDDKKVVFRPYITTKDGRRIWAKWYGKKAFRIEL</sequence>
<evidence type="ECO:0000313" key="1">
    <source>
        <dbReference type="EMBL" id="SLN78049.1"/>
    </source>
</evidence>
<accession>A0A1Y5U0K6</accession>
<dbReference type="EMBL" id="FWFZ01000100">
    <property type="protein sequence ID" value="SLN78049.1"/>
    <property type="molecule type" value="Genomic_DNA"/>
</dbReference>
<gene>
    <name evidence="1" type="ORF">ROA7023_04701</name>
</gene>